<name>A0A0C2FQI4_9PEZI</name>
<dbReference type="EMBL" id="AWTV01000005">
    <property type="protein sequence ID" value="KIH93313.1"/>
    <property type="molecule type" value="Genomic_DNA"/>
</dbReference>
<dbReference type="AlphaFoldDB" id="A0A0C2FQI4"/>
<evidence type="ECO:0000313" key="3">
    <source>
        <dbReference type="EMBL" id="KIH93313.1"/>
    </source>
</evidence>
<dbReference type="InterPro" id="IPR018830">
    <property type="entry name" value="DUF2434"/>
</dbReference>
<feature type="transmembrane region" description="Helical" evidence="2">
    <location>
        <begin position="263"/>
        <end position="283"/>
    </location>
</feature>
<evidence type="ECO:0000256" key="2">
    <source>
        <dbReference type="SAM" id="Phobius"/>
    </source>
</evidence>
<keyword evidence="2" id="KW-0472">Membrane</keyword>
<feature type="compositionally biased region" description="Polar residues" evidence="1">
    <location>
        <begin position="551"/>
        <end position="587"/>
    </location>
</feature>
<dbReference type="Proteomes" id="UP000031575">
    <property type="component" value="Unassembled WGS sequence"/>
</dbReference>
<protein>
    <submittedName>
        <fullName evidence="3">Uncharacterized protein</fullName>
    </submittedName>
</protein>
<feature type="transmembrane region" description="Helical" evidence="2">
    <location>
        <begin position="90"/>
        <end position="109"/>
    </location>
</feature>
<feature type="transmembrane region" description="Helical" evidence="2">
    <location>
        <begin position="214"/>
        <end position="236"/>
    </location>
</feature>
<feature type="transmembrane region" description="Helical" evidence="2">
    <location>
        <begin position="343"/>
        <end position="364"/>
    </location>
</feature>
<feature type="transmembrane region" description="Helical" evidence="2">
    <location>
        <begin position="304"/>
        <end position="323"/>
    </location>
</feature>
<organism evidence="3 4">
    <name type="scientific">Sporothrix brasiliensis 5110</name>
    <dbReference type="NCBI Taxonomy" id="1398154"/>
    <lineage>
        <taxon>Eukaryota</taxon>
        <taxon>Fungi</taxon>
        <taxon>Dikarya</taxon>
        <taxon>Ascomycota</taxon>
        <taxon>Pezizomycotina</taxon>
        <taxon>Sordariomycetes</taxon>
        <taxon>Sordariomycetidae</taxon>
        <taxon>Ophiostomatales</taxon>
        <taxon>Ophiostomataceae</taxon>
        <taxon>Sporothrix</taxon>
    </lineage>
</organism>
<dbReference type="RefSeq" id="XP_040621323.1">
    <property type="nucleotide sequence ID" value="XM_040762455.1"/>
</dbReference>
<evidence type="ECO:0000256" key="1">
    <source>
        <dbReference type="SAM" id="MobiDB-lite"/>
    </source>
</evidence>
<evidence type="ECO:0000313" key="4">
    <source>
        <dbReference type="Proteomes" id="UP000031575"/>
    </source>
</evidence>
<feature type="transmembrane region" description="Helical" evidence="2">
    <location>
        <begin position="162"/>
        <end position="184"/>
    </location>
</feature>
<proteinExistence type="predicted"/>
<comment type="caution">
    <text evidence="3">The sequence shown here is derived from an EMBL/GenBank/DDBJ whole genome shotgun (WGS) entry which is preliminary data.</text>
</comment>
<sequence>MGNVFDARDILAFPGGSNSSDTLVAGVHFNLTALDFWNYTLFSNGTLSNGSSCFLTFAPYTPKLLFPNGTFINSTSCYSPINPIGTRAKIGIGFAVGYAVALFFVMMNLRKHGRLFLPSEKRFRPIGRRWQWYWGILICVAAFVSLFTNIDVDRYYLPELPIVLTSFFWYLLQMCTMALVWEAVRHWGSWMERQFIDPNPFALGEDGRRYKFELLIPLVFYLFLWLNFFLVVPRAWGNIEKQRSPDQIVGIAEPNATDIRFKIAAFLLLASWIVTVVSLRHSIKHYLPRNRGIFNRAVGVVSSAPPRLVILLVLSLAMIAYQALCAWEFQWSVLKVDGDHLPIYLGGYTPPLLILFIQNLYGFIAPNEDRELIRQRRLRGAEQDRELGIVHKPAWWRRVNGDYIPDGESMRDRIARNVREVGGGRATTRGIDQAMANRDHDMEAAQRAAAANGESVEMGPISRQSTAASSLYGGSSSRPGPGAGSSRPAQLETYAGKSDRRRTERTMAAVASMLFPGEGGPTPDERRSELMQEGPPPYADAAAESARGRTRQQSAASAPGASTRSTSAGTLVSLSGQPQQVRSMLDI</sequence>
<feature type="compositionally biased region" description="Low complexity" evidence="1">
    <location>
        <begin position="465"/>
        <end position="489"/>
    </location>
</feature>
<gene>
    <name evidence="3" type="ORF">SPBR_04172</name>
</gene>
<reference evidence="3 4" key="1">
    <citation type="journal article" date="2014" name="BMC Genomics">
        <title>Comparative genomics of the major fungal agents of human and animal Sporotrichosis: Sporothrix schenckii and Sporothrix brasiliensis.</title>
        <authorList>
            <person name="Teixeira M.M."/>
            <person name="de Almeida L.G."/>
            <person name="Kubitschek-Barreira P."/>
            <person name="Alves F.L."/>
            <person name="Kioshima E.S."/>
            <person name="Abadio A.K."/>
            <person name="Fernandes L."/>
            <person name="Derengowski L.S."/>
            <person name="Ferreira K.S."/>
            <person name="Souza R.C."/>
            <person name="Ruiz J.C."/>
            <person name="de Andrade N.C."/>
            <person name="Paes H.C."/>
            <person name="Nicola A.M."/>
            <person name="Albuquerque P."/>
            <person name="Gerber A.L."/>
            <person name="Martins V.P."/>
            <person name="Peconick L.D."/>
            <person name="Neto A.V."/>
            <person name="Chaucanez C.B."/>
            <person name="Silva P.A."/>
            <person name="Cunha O.L."/>
            <person name="de Oliveira F.F."/>
            <person name="dos Santos T.C."/>
            <person name="Barros A.L."/>
            <person name="Soares M.A."/>
            <person name="de Oliveira L.M."/>
            <person name="Marini M.M."/>
            <person name="Villalobos-Duno H."/>
            <person name="Cunha M.M."/>
            <person name="de Hoog S."/>
            <person name="da Silveira J.F."/>
            <person name="Henrissat B."/>
            <person name="Nino-Vega G.A."/>
            <person name="Cisalpino P.S."/>
            <person name="Mora-Montes H.M."/>
            <person name="Almeida S.R."/>
            <person name="Stajich J.E."/>
            <person name="Lopes-Bezerra L.M."/>
            <person name="Vasconcelos A.T."/>
            <person name="Felipe M.S."/>
        </authorList>
    </citation>
    <scope>NUCLEOTIDE SEQUENCE [LARGE SCALE GENOMIC DNA]</scope>
    <source>
        <strain evidence="3 4">5110</strain>
    </source>
</reference>
<feature type="region of interest" description="Disordered" evidence="1">
    <location>
        <begin position="440"/>
        <end position="587"/>
    </location>
</feature>
<dbReference type="Pfam" id="PF10361">
    <property type="entry name" value="DUF2434"/>
    <property type="match status" value="1"/>
</dbReference>
<dbReference type="OrthoDB" id="5308502at2759"/>
<dbReference type="VEuPathDB" id="FungiDB:SPBR_04172"/>
<keyword evidence="2" id="KW-1133">Transmembrane helix</keyword>
<feature type="transmembrane region" description="Helical" evidence="2">
    <location>
        <begin position="130"/>
        <end position="150"/>
    </location>
</feature>
<accession>A0A0C2FQI4</accession>
<keyword evidence="2" id="KW-0812">Transmembrane</keyword>
<keyword evidence="4" id="KW-1185">Reference proteome</keyword>
<dbReference type="HOGENOM" id="CLU_033097_0_0_1"/>
<dbReference type="GeneID" id="63677376"/>